<evidence type="ECO:0000256" key="8">
    <source>
        <dbReference type="ARBA" id="ARBA00023014"/>
    </source>
</evidence>
<dbReference type="eggNOG" id="COG1104">
    <property type="taxonomic scope" value="Bacteria"/>
</dbReference>
<dbReference type="PaxDb" id="1198114-AciX9_0987"/>
<evidence type="ECO:0000256" key="9">
    <source>
        <dbReference type="ARBA" id="ARBA00050776"/>
    </source>
</evidence>
<evidence type="ECO:0000256" key="2">
    <source>
        <dbReference type="ARBA" id="ARBA00006490"/>
    </source>
</evidence>
<dbReference type="PANTHER" id="PTHR11601:SF34">
    <property type="entry name" value="CYSTEINE DESULFURASE"/>
    <property type="match status" value="1"/>
</dbReference>
<dbReference type="InterPro" id="IPR015424">
    <property type="entry name" value="PyrdxlP-dep_Trfase"/>
</dbReference>
<evidence type="ECO:0000256" key="5">
    <source>
        <dbReference type="ARBA" id="ARBA00022723"/>
    </source>
</evidence>
<dbReference type="AlphaFoldDB" id="E8X2C2"/>
<dbReference type="Gene3D" id="1.10.260.50">
    <property type="match status" value="1"/>
</dbReference>
<dbReference type="PANTHER" id="PTHR11601">
    <property type="entry name" value="CYSTEINE DESULFURYLASE FAMILY MEMBER"/>
    <property type="match status" value="1"/>
</dbReference>
<evidence type="ECO:0000256" key="3">
    <source>
        <dbReference type="ARBA" id="ARBA00012239"/>
    </source>
</evidence>
<sequence length="397" mass="41745">MDANATTPLLPEVFDAMRPYLLEHFGNASSIHQPGQYARAAVDHAREQMAGLLRCRASEIVFTSGGTESDNLALFGTLGFELGAGQHLITSTIEHHAVLHAAEALEKRGVSVTFLPCTSAGLVEPEALRSALRPETRLVSVMLANNETGSGQPVAELAGIAKAYSKDILVHTDGVQAAGKMAIDLSAKGPLKDVDLLSISGHKMYAPQGTGVLFTRRNVRLAPLFHGGTHERQRRAGTENVAGIVALGKAAEIAAGWLSDGAGPAELAGLRDRFEQTLLREIAEMGVNGAGTERTPNTANLYFDHVEAEALVIALDLKGLSVSGGSACQSGATEPSHVLTAMGLGPARARASVRFSMSRLTTAEDVDLALALVPEAVGRLRSLSPTWKARERGLAAV</sequence>
<keyword evidence="5" id="KW-0479">Metal-binding</keyword>
<dbReference type="Proteomes" id="UP000000343">
    <property type="component" value="Chromosome"/>
</dbReference>
<evidence type="ECO:0000256" key="10">
    <source>
        <dbReference type="RuleBase" id="RU004504"/>
    </source>
</evidence>
<dbReference type="STRING" id="1198114.AciX9_0987"/>
<dbReference type="HOGENOM" id="CLU_003433_0_0_0"/>
<dbReference type="SUPFAM" id="SSF53383">
    <property type="entry name" value="PLP-dependent transferases"/>
    <property type="match status" value="1"/>
</dbReference>
<dbReference type="GO" id="GO:0031071">
    <property type="term" value="F:cysteine desulfurase activity"/>
    <property type="evidence" value="ECO:0007669"/>
    <property type="project" value="UniProtKB-EC"/>
</dbReference>
<comment type="cofactor">
    <cofactor evidence="1 10">
        <name>pyridoxal 5'-phosphate</name>
        <dbReference type="ChEBI" id="CHEBI:597326"/>
    </cofactor>
</comment>
<dbReference type="EMBL" id="CP002480">
    <property type="protein sequence ID" value="ADW68054.1"/>
    <property type="molecule type" value="Genomic_DNA"/>
</dbReference>
<keyword evidence="4 12" id="KW-0808">Transferase</keyword>
<dbReference type="GO" id="GO:0046872">
    <property type="term" value="F:metal ion binding"/>
    <property type="evidence" value="ECO:0007669"/>
    <property type="project" value="UniProtKB-KW"/>
</dbReference>
<evidence type="ECO:0000259" key="11">
    <source>
        <dbReference type="Pfam" id="PF00266"/>
    </source>
</evidence>
<dbReference type="InterPro" id="IPR000192">
    <property type="entry name" value="Aminotrans_V_dom"/>
</dbReference>
<accession>E8X2C2</accession>
<organism evidence="13">
    <name type="scientific">Granulicella tundricola (strain ATCC BAA-1859 / DSM 23138 / MP5ACTX9)</name>
    <dbReference type="NCBI Taxonomy" id="1198114"/>
    <lineage>
        <taxon>Bacteria</taxon>
        <taxon>Pseudomonadati</taxon>
        <taxon>Acidobacteriota</taxon>
        <taxon>Terriglobia</taxon>
        <taxon>Terriglobales</taxon>
        <taxon>Acidobacteriaceae</taxon>
        <taxon>Granulicella</taxon>
    </lineage>
</organism>
<dbReference type="GO" id="GO:0051536">
    <property type="term" value="F:iron-sulfur cluster binding"/>
    <property type="evidence" value="ECO:0007669"/>
    <property type="project" value="UniProtKB-KW"/>
</dbReference>
<gene>
    <name evidence="12" type="ordered locus">AciX9_0987</name>
</gene>
<protein>
    <recommendedName>
        <fullName evidence="3">cysteine desulfurase</fullName>
        <ecNumber evidence="3">2.8.1.7</ecNumber>
    </recommendedName>
</protein>
<comment type="similarity">
    <text evidence="2">Belongs to the class-V pyridoxal-phosphate-dependent aminotransferase family. NifS/IscS subfamily.</text>
</comment>
<dbReference type="InterPro" id="IPR020578">
    <property type="entry name" value="Aminotrans_V_PyrdxlP_BS"/>
</dbReference>
<dbReference type="KEGG" id="acm:AciX9_0987"/>
<name>E8X2C2_GRATM</name>
<dbReference type="InterPro" id="IPR015421">
    <property type="entry name" value="PyrdxlP-dep_Trfase_major"/>
</dbReference>
<evidence type="ECO:0000256" key="7">
    <source>
        <dbReference type="ARBA" id="ARBA00023004"/>
    </source>
</evidence>
<dbReference type="Pfam" id="PF00266">
    <property type="entry name" value="Aminotran_5"/>
    <property type="match status" value="1"/>
</dbReference>
<keyword evidence="6" id="KW-0663">Pyridoxal phosphate</keyword>
<keyword evidence="7" id="KW-0408">Iron</keyword>
<evidence type="ECO:0000256" key="1">
    <source>
        <dbReference type="ARBA" id="ARBA00001933"/>
    </source>
</evidence>
<proteinExistence type="inferred from homology"/>
<evidence type="ECO:0000256" key="6">
    <source>
        <dbReference type="ARBA" id="ARBA00022898"/>
    </source>
</evidence>
<keyword evidence="8" id="KW-0411">Iron-sulfur</keyword>
<comment type="catalytic activity">
    <reaction evidence="9">
        <text>(sulfur carrier)-H + L-cysteine = (sulfur carrier)-SH + L-alanine</text>
        <dbReference type="Rhea" id="RHEA:43892"/>
        <dbReference type="Rhea" id="RHEA-COMP:14737"/>
        <dbReference type="Rhea" id="RHEA-COMP:14739"/>
        <dbReference type="ChEBI" id="CHEBI:29917"/>
        <dbReference type="ChEBI" id="CHEBI:35235"/>
        <dbReference type="ChEBI" id="CHEBI:57972"/>
        <dbReference type="ChEBI" id="CHEBI:64428"/>
        <dbReference type="EC" id="2.8.1.7"/>
    </reaction>
</comment>
<keyword evidence="13" id="KW-1185">Reference proteome</keyword>
<dbReference type="InterPro" id="IPR016454">
    <property type="entry name" value="Cysteine_dSase"/>
</dbReference>
<dbReference type="EC" id="2.8.1.7" evidence="3"/>
<dbReference type="Gene3D" id="3.90.1150.10">
    <property type="entry name" value="Aspartate Aminotransferase, domain 1"/>
    <property type="match status" value="1"/>
</dbReference>
<evidence type="ECO:0000256" key="4">
    <source>
        <dbReference type="ARBA" id="ARBA00022679"/>
    </source>
</evidence>
<dbReference type="Gene3D" id="3.40.640.10">
    <property type="entry name" value="Type I PLP-dependent aspartate aminotransferase-like (Major domain)"/>
    <property type="match status" value="1"/>
</dbReference>
<dbReference type="PIRSF" id="PIRSF005572">
    <property type="entry name" value="NifS"/>
    <property type="match status" value="1"/>
</dbReference>
<feature type="domain" description="Aminotransferase class V" evidence="11">
    <location>
        <begin position="2"/>
        <end position="367"/>
    </location>
</feature>
<evidence type="ECO:0000313" key="12">
    <source>
        <dbReference type="EMBL" id="ADW68054.1"/>
    </source>
</evidence>
<dbReference type="InterPro" id="IPR015422">
    <property type="entry name" value="PyrdxlP-dep_Trfase_small"/>
</dbReference>
<evidence type="ECO:0000313" key="13">
    <source>
        <dbReference type="Proteomes" id="UP000000343"/>
    </source>
</evidence>
<reference evidence="13" key="1">
    <citation type="submission" date="2011-01" db="EMBL/GenBank/DDBJ databases">
        <title>Complete sequence of chromosome of Acidobacterium sp. MP5ACTX9.</title>
        <authorList>
            <consortium name="US DOE Joint Genome Institute"/>
            <person name="Lucas S."/>
            <person name="Copeland A."/>
            <person name="Lapidus A."/>
            <person name="Cheng J.-F."/>
            <person name="Goodwin L."/>
            <person name="Pitluck S."/>
            <person name="Teshima H."/>
            <person name="Detter J.C."/>
            <person name="Han C."/>
            <person name="Tapia R."/>
            <person name="Land M."/>
            <person name="Hauser L."/>
            <person name="Kyrpides N."/>
            <person name="Ivanova N."/>
            <person name="Ovchinnikova G."/>
            <person name="Pagani I."/>
            <person name="Rawat S.R."/>
            <person name="Mannisto M."/>
            <person name="Haggblom M.M."/>
            <person name="Woyke T."/>
        </authorList>
    </citation>
    <scope>NUCLEOTIDE SEQUENCE [LARGE SCALE GENOMIC DNA]</scope>
    <source>
        <strain evidence="13">MP5ACTX9</strain>
    </source>
</reference>
<dbReference type="PROSITE" id="PS00595">
    <property type="entry name" value="AA_TRANSFER_CLASS_5"/>
    <property type="match status" value="1"/>
</dbReference>